<dbReference type="Pfam" id="PF13359">
    <property type="entry name" value="DDE_Tnp_4"/>
    <property type="match status" value="1"/>
</dbReference>
<protein>
    <recommendedName>
        <fullName evidence="8">DDE Tnp4 domain-containing protein</fullName>
    </recommendedName>
</protein>
<dbReference type="GO" id="GO:0004518">
    <property type="term" value="F:nuclease activity"/>
    <property type="evidence" value="ECO:0007669"/>
    <property type="project" value="UniProtKB-KW"/>
</dbReference>
<gene>
    <name evidence="9" type="ORF">NQ314_016687</name>
</gene>
<dbReference type="InterPro" id="IPR045249">
    <property type="entry name" value="HARBI1-like"/>
</dbReference>
<sequence>MPSIILMALVDYEYCFTIVDVGTQGRMNDAGVYASTFIYRKMIRNELMLPPPEPFLGWHKPMPYVFVGDDAFPLSTTLMKPYPGNYESGSIDRIFNYRLCRARRIVENAFGILASVFRVFRSPILLQPEKAALVTLTCTLLHNFLRRSQTLRNKYTPNGTFDSEVDGNIIPGTWRQDTSMTSYYPLQKERQKSLSRGKRCSEKKFAQYFMTNGAVQWQSDVD</sequence>
<dbReference type="GO" id="GO:0046872">
    <property type="term" value="F:metal ion binding"/>
    <property type="evidence" value="ECO:0007669"/>
    <property type="project" value="UniProtKB-KW"/>
</dbReference>
<keyword evidence="7" id="KW-0539">Nucleus</keyword>
<dbReference type="InterPro" id="IPR027806">
    <property type="entry name" value="HARBI1_dom"/>
</dbReference>
<evidence type="ECO:0000256" key="2">
    <source>
        <dbReference type="ARBA" id="ARBA00004123"/>
    </source>
</evidence>
<dbReference type="Proteomes" id="UP001162156">
    <property type="component" value="Unassembled WGS sequence"/>
</dbReference>
<evidence type="ECO:0000313" key="10">
    <source>
        <dbReference type="Proteomes" id="UP001162156"/>
    </source>
</evidence>
<organism evidence="9 10">
    <name type="scientific">Rhamnusium bicolor</name>
    <dbReference type="NCBI Taxonomy" id="1586634"/>
    <lineage>
        <taxon>Eukaryota</taxon>
        <taxon>Metazoa</taxon>
        <taxon>Ecdysozoa</taxon>
        <taxon>Arthropoda</taxon>
        <taxon>Hexapoda</taxon>
        <taxon>Insecta</taxon>
        <taxon>Pterygota</taxon>
        <taxon>Neoptera</taxon>
        <taxon>Endopterygota</taxon>
        <taxon>Coleoptera</taxon>
        <taxon>Polyphaga</taxon>
        <taxon>Cucujiformia</taxon>
        <taxon>Chrysomeloidea</taxon>
        <taxon>Cerambycidae</taxon>
        <taxon>Lepturinae</taxon>
        <taxon>Rhagiini</taxon>
        <taxon>Rhamnusium</taxon>
    </lineage>
</organism>
<name>A0AAV8WV27_9CUCU</name>
<proteinExistence type="inferred from homology"/>
<reference evidence="9" key="1">
    <citation type="journal article" date="2023" name="Insect Mol. Biol.">
        <title>Genome sequencing provides insights into the evolution of gene families encoding plant cell wall-degrading enzymes in longhorned beetles.</title>
        <authorList>
            <person name="Shin N.R."/>
            <person name="Okamura Y."/>
            <person name="Kirsch R."/>
            <person name="Pauchet Y."/>
        </authorList>
    </citation>
    <scope>NUCLEOTIDE SEQUENCE</scope>
    <source>
        <strain evidence="9">RBIC_L_NR</strain>
    </source>
</reference>
<comment type="similarity">
    <text evidence="3">Belongs to the HARBI1 family.</text>
</comment>
<evidence type="ECO:0000256" key="4">
    <source>
        <dbReference type="ARBA" id="ARBA00022722"/>
    </source>
</evidence>
<dbReference type="GO" id="GO:0005634">
    <property type="term" value="C:nucleus"/>
    <property type="evidence" value="ECO:0007669"/>
    <property type="project" value="UniProtKB-SubCell"/>
</dbReference>
<dbReference type="PANTHER" id="PTHR22930:SF269">
    <property type="entry name" value="NUCLEASE HARBI1-LIKE PROTEIN"/>
    <property type="match status" value="1"/>
</dbReference>
<evidence type="ECO:0000256" key="7">
    <source>
        <dbReference type="ARBA" id="ARBA00023242"/>
    </source>
</evidence>
<keyword evidence="5" id="KW-0479">Metal-binding</keyword>
<keyword evidence="6" id="KW-0378">Hydrolase</keyword>
<comment type="cofactor">
    <cofactor evidence="1">
        <name>a divalent metal cation</name>
        <dbReference type="ChEBI" id="CHEBI:60240"/>
    </cofactor>
</comment>
<evidence type="ECO:0000256" key="6">
    <source>
        <dbReference type="ARBA" id="ARBA00022801"/>
    </source>
</evidence>
<dbReference type="PANTHER" id="PTHR22930">
    <property type="match status" value="1"/>
</dbReference>
<keyword evidence="4" id="KW-0540">Nuclease</keyword>
<evidence type="ECO:0000256" key="3">
    <source>
        <dbReference type="ARBA" id="ARBA00006958"/>
    </source>
</evidence>
<evidence type="ECO:0000259" key="8">
    <source>
        <dbReference type="Pfam" id="PF13359"/>
    </source>
</evidence>
<keyword evidence="10" id="KW-1185">Reference proteome</keyword>
<dbReference type="GO" id="GO:0016787">
    <property type="term" value="F:hydrolase activity"/>
    <property type="evidence" value="ECO:0007669"/>
    <property type="project" value="UniProtKB-KW"/>
</dbReference>
<evidence type="ECO:0000256" key="1">
    <source>
        <dbReference type="ARBA" id="ARBA00001968"/>
    </source>
</evidence>
<comment type="caution">
    <text evidence="9">The sequence shown here is derived from an EMBL/GenBank/DDBJ whole genome shotgun (WGS) entry which is preliminary data.</text>
</comment>
<comment type="subcellular location">
    <subcellularLocation>
        <location evidence="2">Nucleus</location>
    </subcellularLocation>
</comment>
<accession>A0AAV8WV27</accession>
<dbReference type="AlphaFoldDB" id="A0AAV8WV27"/>
<evidence type="ECO:0000313" key="9">
    <source>
        <dbReference type="EMBL" id="KAJ8930503.1"/>
    </source>
</evidence>
<evidence type="ECO:0000256" key="5">
    <source>
        <dbReference type="ARBA" id="ARBA00022723"/>
    </source>
</evidence>
<feature type="domain" description="DDE Tnp4" evidence="8">
    <location>
        <begin position="6"/>
        <end position="143"/>
    </location>
</feature>
<dbReference type="EMBL" id="JANEYF010004640">
    <property type="protein sequence ID" value="KAJ8930503.1"/>
    <property type="molecule type" value="Genomic_DNA"/>
</dbReference>